<dbReference type="PANTHER" id="PTHR44688">
    <property type="entry name" value="DNA-BINDING TRANSCRIPTIONAL ACTIVATOR DEVR_DOSR"/>
    <property type="match status" value="1"/>
</dbReference>
<evidence type="ECO:0000259" key="5">
    <source>
        <dbReference type="PROSITE" id="PS51186"/>
    </source>
</evidence>
<dbReference type="Pfam" id="PF00196">
    <property type="entry name" value="GerE"/>
    <property type="match status" value="1"/>
</dbReference>
<dbReference type="GO" id="GO:0016747">
    <property type="term" value="F:acyltransferase activity, transferring groups other than amino-acyl groups"/>
    <property type="evidence" value="ECO:0007669"/>
    <property type="project" value="InterPro"/>
</dbReference>
<dbReference type="PANTHER" id="PTHR44688:SF25">
    <property type="entry name" value="HTH LUXR-TYPE DOMAIN-CONTAINING PROTEIN"/>
    <property type="match status" value="1"/>
</dbReference>
<dbReference type="GO" id="GO:0006355">
    <property type="term" value="P:regulation of DNA-templated transcription"/>
    <property type="evidence" value="ECO:0007669"/>
    <property type="project" value="InterPro"/>
</dbReference>
<keyword evidence="1" id="KW-0805">Transcription regulation</keyword>
<dbReference type="CDD" id="cd06170">
    <property type="entry name" value="LuxR_C_like"/>
    <property type="match status" value="1"/>
</dbReference>
<evidence type="ECO:0000256" key="3">
    <source>
        <dbReference type="ARBA" id="ARBA00023163"/>
    </source>
</evidence>
<evidence type="ECO:0000259" key="4">
    <source>
        <dbReference type="PROSITE" id="PS50043"/>
    </source>
</evidence>
<name>A0A6J7L759_9ZZZZ</name>
<dbReference type="SUPFAM" id="SSF46894">
    <property type="entry name" value="C-terminal effector domain of the bipartite response regulators"/>
    <property type="match status" value="1"/>
</dbReference>
<evidence type="ECO:0000256" key="1">
    <source>
        <dbReference type="ARBA" id="ARBA00023015"/>
    </source>
</evidence>
<dbReference type="Pfam" id="PF13302">
    <property type="entry name" value="Acetyltransf_3"/>
    <property type="match status" value="1"/>
</dbReference>
<dbReference type="SMART" id="SM00421">
    <property type="entry name" value="HTH_LUXR"/>
    <property type="match status" value="1"/>
</dbReference>
<proteinExistence type="predicted"/>
<dbReference type="SUPFAM" id="SSF55729">
    <property type="entry name" value="Acyl-CoA N-acyltransferases (Nat)"/>
    <property type="match status" value="1"/>
</dbReference>
<dbReference type="InterPro" id="IPR016032">
    <property type="entry name" value="Sig_transdc_resp-reg_C-effctor"/>
</dbReference>
<feature type="domain" description="N-acetyltransferase" evidence="5">
    <location>
        <begin position="34"/>
        <end position="201"/>
    </location>
</feature>
<keyword evidence="2" id="KW-0238">DNA-binding</keyword>
<organism evidence="6">
    <name type="scientific">freshwater metagenome</name>
    <dbReference type="NCBI Taxonomy" id="449393"/>
    <lineage>
        <taxon>unclassified sequences</taxon>
        <taxon>metagenomes</taxon>
        <taxon>ecological metagenomes</taxon>
    </lineage>
</organism>
<accession>A0A6J7L759</accession>
<gene>
    <name evidence="6" type="ORF">UFOPK3772_02324</name>
</gene>
<dbReference type="Gene3D" id="1.10.10.10">
    <property type="entry name" value="Winged helix-like DNA-binding domain superfamily/Winged helix DNA-binding domain"/>
    <property type="match status" value="1"/>
</dbReference>
<dbReference type="InterPro" id="IPR016181">
    <property type="entry name" value="Acyl_CoA_acyltransferase"/>
</dbReference>
<dbReference type="InterPro" id="IPR036388">
    <property type="entry name" value="WH-like_DNA-bd_sf"/>
</dbReference>
<reference evidence="6" key="1">
    <citation type="submission" date="2020-05" db="EMBL/GenBank/DDBJ databases">
        <authorList>
            <person name="Chiriac C."/>
            <person name="Salcher M."/>
            <person name="Ghai R."/>
            <person name="Kavagutti S V."/>
        </authorList>
    </citation>
    <scope>NUCLEOTIDE SEQUENCE</scope>
</reference>
<protein>
    <submittedName>
        <fullName evidence="6">Unannotated protein</fullName>
    </submittedName>
</protein>
<keyword evidence="3" id="KW-0804">Transcription</keyword>
<evidence type="ECO:0000256" key="2">
    <source>
        <dbReference type="ARBA" id="ARBA00023125"/>
    </source>
</evidence>
<dbReference type="InterPro" id="IPR000792">
    <property type="entry name" value="Tscrpt_reg_LuxR_C"/>
</dbReference>
<dbReference type="PROSITE" id="PS51186">
    <property type="entry name" value="GNAT"/>
    <property type="match status" value="1"/>
</dbReference>
<sequence length="277" mass="30199">MRFFQTGWETARMATSSPDAEQVLTPPILSDGVVLLRPPTAADAPDIAEACQDQDIVRWTTIPTPYTLEDAHTWISAHGAGDQWWGAPTWAVTHGGARWGGTVDLRLDGVGGAEVGYLVAPWLRGNQVATRALRLACGWAFMALRLEVIRWCAGVGNDPSRTVATKVGFRIHRDVLRFGLVQRGERIDGWIGDLLPADLVEVTARRSPFTGPSLTPREREVLDQLAAGQSNRSISQSLGISENTVKNHVRKILEKLQATSRVDAVIRGVHEGLTTLG</sequence>
<feature type="domain" description="HTH luxR-type" evidence="4">
    <location>
        <begin position="207"/>
        <end position="272"/>
    </location>
</feature>
<dbReference type="PROSITE" id="PS50043">
    <property type="entry name" value="HTH_LUXR_2"/>
    <property type="match status" value="1"/>
</dbReference>
<dbReference type="InterPro" id="IPR000182">
    <property type="entry name" value="GNAT_dom"/>
</dbReference>
<dbReference type="AlphaFoldDB" id="A0A6J7L759"/>
<dbReference type="PRINTS" id="PR00038">
    <property type="entry name" value="HTHLUXR"/>
</dbReference>
<dbReference type="EMBL" id="CAFBNE010000084">
    <property type="protein sequence ID" value="CAB4962712.1"/>
    <property type="molecule type" value="Genomic_DNA"/>
</dbReference>
<evidence type="ECO:0000313" key="6">
    <source>
        <dbReference type="EMBL" id="CAB4962712.1"/>
    </source>
</evidence>
<dbReference type="Gene3D" id="3.40.630.30">
    <property type="match status" value="1"/>
</dbReference>
<dbReference type="GO" id="GO:0003677">
    <property type="term" value="F:DNA binding"/>
    <property type="evidence" value="ECO:0007669"/>
    <property type="project" value="UniProtKB-KW"/>
</dbReference>